<gene>
    <name evidence="20" type="ORF">DSTB1V02_LOCUS7231</name>
</gene>
<evidence type="ECO:0000259" key="19">
    <source>
        <dbReference type="PROSITE" id="PS51720"/>
    </source>
</evidence>
<keyword evidence="9" id="KW-0547">Nucleotide-binding</keyword>
<dbReference type="GO" id="GO:0005525">
    <property type="term" value="F:GTP binding"/>
    <property type="evidence" value="ECO:0007669"/>
    <property type="project" value="UniProtKB-KW"/>
</dbReference>
<protein>
    <recommendedName>
        <fullName evidence="19">AIG1-type G domain-containing protein</fullName>
    </recommendedName>
</protein>
<dbReference type="SUPFAM" id="SSF52540">
    <property type="entry name" value="P-loop containing nucleoside triphosphate hydrolases"/>
    <property type="match status" value="1"/>
</dbReference>
<comment type="cofactor">
    <cofactor evidence="1">
        <name>Mg(2+)</name>
        <dbReference type="ChEBI" id="CHEBI:18420"/>
    </cofactor>
</comment>
<keyword evidence="6" id="KW-0934">Plastid</keyword>
<keyword evidence="12" id="KW-0460">Magnesium</keyword>
<evidence type="ECO:0000256" key="6">
    <source>
        <dbReference type="ARBA" id="ARBA00022640"/>
    </source>
</evidence>
<keyword evidence="5" id="KW-0150">Chloroplast</keyword>
<dbReference type="GO" id="GO:0016020">
    <property type="term" value="C:membrane"/>
    <property type="evidence" value="ECO:0007669"/>
    <property type="project" value="UniProtKB-SubCell"/>
</dbReference>
<evidence type="ECO:0000256" key="5">
    <source>
        <dbReference type="ARBA" id="ARBA00022528"/>
    </source>
</evidence>
<proteinExistence type="inferred from homology"/>
<accession>A0A7R8XBB1</accession>
<evidence type="ECO:0000256" key="1">
    <source>
        <dbReference type="ARBA" id="ARBA00001946"/>
    </source>
</evidence>
<keyword evidence="15" id="KW-0342">GTP-binding</keyword>
<evidence type="ECO:0000256" key="9">
    <source>
        <dbReference type="ARBA" id="ARBA00022741"/>
    </source>
</evidence>
<evidence type="ECO:0000313" key="20">
    <source>
        <dbReference type="EMBL" id="CAD7247400.1"/>
    </source>
</evidence>
<comment type="similarity">
    <text evidence="3">Belongs to the TRAFAC class TrmE-Era-EngA-EngB-Septin-like GTPase superfamily. AIG1/Toc34/Toc159-like paraseptin GTPase family. IAN subfamily.</text>
</comment>
<evidence type="ECO:0000256" key="11">
    <source>
        <dbReference type="ARBA" id="ARBA00022805"/>
    </source>
</evidence>
<name>A0A7R8XBB1_9CRUS</name>
<evidence type="ECO:0000256" key="2">
    <source>
        <dbReference type="ARBA" id="ARBA00004167"/>
    </source>
</evidence>
<feature type="coiled-coil region" evidence="18">
    <location>
        <begin position="224"/>
        <end position="290"/>
    </location>
</feature>
<dbReference type="OrthoDB" id="10061751at2759"/>
<evidence type="ECO:0000256" key="13">
    <source>
        <dbReference type="ARBA" id="ARBA00022927"/>
    </source>
</evidence>
<dbReference type="EMBL" id="LR900960">
    <property type="protein sequence ID" value="CAD7247400.1"/>
    <property type="molecule type" value="Genomic_DNA"/>
</dbReference>
<dbReference type="Gene3D" id="3.40.50.300">
    <property type="entry name" value="P-loop containing nucleotide triphosphate hydrolases"/>
    <property type="match status" value="1"/>
</dbReference>
<keyword evidence="16" id="KW-0472">Membrane</keyword>
<keyword evidence="4" id="KW-0813">Transport</keyword>
<evidence type="ECO:0000256" key="18">
    <source>
        <dbReference type="SAM" id="Coils"/>
    </source>
</evidence>
<comment type="subcellular location">
    <subcellularLocation>
        <location evidence="2">Membrane</location>
        <topology evidence="2">Single-pass membrane protein</topology>
    </subcellularLocation>
    <subcellularLocation>
        <location evidence="17">Plastid</location>
        <location evidence="17">Chloroplast outer membrane</location>
    </subcellularLocation>
</comment>
<sequence>MMAANRQLKICLVGVAGNGKSTLGNILLGLEPDDDGGFETSSGARSCTLGVQWKDGNFRGRAGQPIRVIDTPGHGDGEGRDKELRRNMVEELKKQETIDAFIWVKNAQDPRYTKTEAEYFQILIEIFGGAYFHNFVVVFSRWSFSEKEEQKRNKLKKPVTFEGVKAELWDSFLRDYKGNRSLVQVPMMAIDALYDSSDKSEVDAFENELRLLWHTMNQFSAKPVSNIEMALTKIEKLKKQVEEDQDKVKKMKSRLRQMEQQKQRELELQEAEYQRRIKEAESKIKEEKERMEGPPWVKFISFLATPLAMLLGRRLAIGK</sequence>
<keyword evidence="21" id="KW-1185">Reference proteome</keyword>
<dbReference type="InterPro" id="IPR045058">
    <property type="entry name" value="GIMA/IAN/Toc"/>
</dbReference>
<dbReference type="PANTHER" id="PTHR10903">
    <property type="entry name" value="GTPASE, IMAP FAMILY MEMBER-RELATED"/>
    <property type="match status" value="1"/>
</dbReference>
<dbReference type="GO" id="GO:0046872">
    <property type="term" value="F:metal ion binding"/>
    <property type="evidence" value="ECO:0007669"/>
    <property type="project" value="UniProtKB-KW"/>
</dbReference>
<reference evidence="20" key="1">
    <citation type="submission" date="2020-11" db="EMBL/GenBank/DDBJ databases">
        <authorList>
            <person name="Tran Van P."/>
        </authorList>
    </citation>
    <scope>NUCLEOTIDE SEQUENCE</scope>
</reference>
<dbReference type="EMBL" id="CAJPEV010001443">
    <property type="protein sequence ID" value="CAG0892679.1"/>
    <property type="molecule type" value="Genomic_DNA"/>
</dbReference>
<dbReference type="GO" id="GO:0015031">
    <property type="term" value="P:protein transport"/>
    <property type="evidence" value="ECO:0007669"/>
    <property type="project" value="UniProtKB-KW"/>
</dbReference>
<evidence type="ECO:0000256" key="8">
    <source>
        <dbReference type="ARBA" id="ARBA00022723"/>
    </source>
</evidence>
<keyword evidence="14" id="KW-1133">Transmembrane helix</keyword>
<dbReference type="PANTHER" id="PTHR10903:SF135">
    <property type="entry name" value="TRANSLOCASE OF CHLOROPLAST 120, CHLOROPLASTIC-RELATED"/>
    <property type="match status" value="1"/>
</dbReference>
<dbReference type="Proteomes" id="UP000677054">
    <property type="component" value="Unassembled WGS sequence"/>
</dbReference>
<keyword evidence="18" id="KW-0175">Coiled coil</keyword>
<evidence type="ECO:0000256" key="3">
    <source>
        <dbReference type="ARBA" id="ARBA00008535"/>
    </source>
</evidence>
<evidence type="ECO:0000256" key="14">
    <source>
        <dbReference type="ARBA" id="ARBA00022989"/>
    </source>
</evidence>
<evidence type="ECO:0000256" key="15">
    <source>
        <dbReference type="ARBA" id="ARBA00023134"/>
    </source>
</evidence>
<evidence type="ECO:0000256" key="12">
    <source>
        <dbReference type="ARBA" id="ARBA00022842"/>
    </source>
</evidence>
<keyword evidence="8" id="KW-0479">Metal-binding</keyword>
<keyword evidence="13" id="KW-0653">Protein transport</keyword>
<dbReference type="InterPro" id="IPR027417">
    <property type="entry name" value="P-loop_NTPase"/>
</dbReference>
<keyword evidence="10" id="KW-0378">Hydrolase</keyword>
<keyword evidence="11" id="KW-1002">Plastid outer membrane</keyword>
<organism evidence="20">
    <name type="scientific">Darwinula stevensoni</name>
    <dbReference type="NCBI Taxonomy" id="69355"/>
    <lineage>
        <taxon>Eukaryota</taxon>
        <taxon>Metazoa</taxon>
        <taxon>Ecdysozoa</taxon>
        <taxon>Arthropoda</taxon>
        <taxon>Crustacea</taxon>
        <taxon>Oligostraca</taxon>
        <taxon>Ostracoda</taxon>
        <taxon>Podocopa</taxon>
        <taxon>Podocopida</taxon>
        <taxon>Darwinulocopina</taxon>
        <taxon>Darwinuloidea</taxon>
        <taxon>Darwinulidae</taxon>
        <taxon>Darwinula</taxon>
    </lineage>
</organism>
<evidence type="ECO:0000313" key="21">
    <source>
        <dbReference type="Proteomes" id="UP000677054"/>
    </source>
</evidence>
<feature type="domain" description="AIG1-type G" evidence="19">
    <location>
        <begin position="5"/>
        <end position="256"/>
    </location>
</feature>
<dbReference type="PROSITE" id="PS51720">
    <property type="entry name" value="G_AIG1"/>
    <property type="match status" value="1"/>
</dbReference>
<keyword evidence="7" id="KW-0812">Transmembrane</keyword>
<evidence type="ECO:0000256" key="7">
    <source>
        <dbReference type="ARBA" id="ARBA00022692"/>
    </source>
</evidence>
<dbReference type="AlphaFoldDB" id="A0A7R8XBB1"/>
<evidence type="ECO:0000256" key="17">
    <source>
        <dbReference type="ARBA" id="ARBA00024013"/>
    </source>
</evidence>
<evidence type="ECO:0000256" key="4">
    <source>
        <dbReference type="ARBA" id="ARBA00022448"/>
    </source>
</evidence>
<evidence type="ECO:0000256" key="10">
    <source>
        <dbReference type="ARBA" id="ARBA00022801"/>
    </source>
</evidence>
<dbReference type="GO" id="GO:0016787">
    <property type="term" value="F:hydrolase activity"/>
    <property type="evidence" value="ECO:0007669"/>
    <property type="project" value="UniProtKB-KW"/>
</dbReference>
<dbReference type="InterPro" id="IPR006703">
    <property type="entry name" value="G_AIG1"/>
</dbReference>
<dbReference type="Pfam" id="PF04548">
    <property type="entry name" value="AIG1"/>
    <property type="match status" value="1"/>
</dbReference>
<evidence type="ECO:0000256" key="16">
    <source>
        <dbReference type="ARBA" id="ARBA00023136"/>
    </source>
</evidence>